<evidence type="ECO:0000313" key="2">
    <source>
        <dbReference type="Proteomes" id="UP000640052"/>
    </source>
</evidence>
<dbReference type="AlphaFoldDB" id="A0A919Q7M4"/>
<reference evidence="1" key="1">
    <citation type="submission" date="2021-01" db="EMBL/GenBank/DDBJ databases">
        <title>Whole genome shotgun sequence of Acrocarpospora phusangensis NBRC 108782.</title>
        <authorList>
            <person name="Komaki H."/>
            <person name="Tamura T."/>
        </authorList>
    </citation>
    <scope>NUCLEOTIDE SEQUENCE</scope>
    <source>
        <strain evidence="1">NBRC 108782</strain>
    </source>
</reference>
<protein>
    <submittedName>
        <fullName evidence="1">Uncharacterized protein</fullName>
    </submittedName>
</protein>
<accession>A0A919Q7M4</accession>
<comment type="caution">
    <text evidence="1">The sequence shown here is derived from an EMBL/GenBank/DDBJ whole genome shotgun (WGS) entry which is preliminary data.</text>
</comment>
<proteinExistence type="predicted"/>
<gene>
    <name evidence="1" type="ORF">Aph01nite_17780</name>
</gene>
<sequence length="253" mass="27851">MGVLAGTTLITFLVTSYAPRLLASVDRLTGAAEVVVYAYEDPSTDRDVILAYERGDQFKDVEALHQKLVDRDYGLGKGGYQALRSTNRVIVENRMPADVAVVGIAFKLLEKRNPPAGTAVWLNPQGGETVVQLGFDLDSFNSRARAIAPDQELGADYFAQNRVLLKPGEQIEFSMRGDATRQLYLWRAEISLYVGGTVKKVMAPPEHERPFATTGLAKTFTSAFDNHAGDIKRVDPGLFCARHAMCGPREDRD</sequence>
<keyword evidence="2" id="KW-1185">Reference proteome</keyword>
<organism evidence="1 2">
    <name type="scientific">Acrocarpospora phusangensis</name>
    <dbReference type="NCBI Taxonomy" id="1070424"/>
    <lineage>
        <taxon>Bacteria</taxon>
        <taxon>Bacillati</taxon>
        <taxon>Actinomycetota</taxon>
        <taxon>Actinomycetes</taxon>
        <taxon>Streptosporangiales</taxon>
        <taxon>Streptosporangiaceae</taxon>
        <taxon>Acrocarpospora</taxon>
    </lineage>
</organism>
<dbReference type="Proteomes" id="UP000640052">
    <property type="component" value="Unassembled WGS sequence"/>
</dbReference>
<dbReference type="EMBL" id="BOOA01000010">
    <property type="protein sequence ID" value="GIH23468.1"/>
    <property type="molecule type" value="Genomic_DNA"/>
</dbReference>
<name>A0A919Q7M4_9ACTN</name>
<evidence type="ECO:0000313" key="1">
    <source>
        <dbReference type="EMBL" id="GIH23468.1"/>
    </source>
</evidence>